<name>A0A0V9NLV6_ECOLX</name>
<proteinExistence type="predicted"/>
<organism evidence="1 2">
    <name type="scientific">Escherichia coli</name>
    <dbReference type="NCBI Taxonomy" id="562"/>
    <lineage>
        <taxon>Bacteria</taxon>
        <taxon>Pseudomonadati</taxon>
        <taxon>Pseudomonadota</taxon>
        <taxon>Gammaproteobacteria</taxon>
        <taxon>Enterobacterales</taxon>
        <taxon>Enterobacteriaceae</taxon>
        <taxon>Escherichia</taxon>
    </lineage>
</organism>
<comment type="caution">
    <text evidence="1">The sequence shown here is derived from an EMBL/GenBank/DDBJ whole genome shotgun (WGS) entry which is preliminary data.</text>
</comment>
<protein>
    <submittedName>
        <fullName evidence="1">Uncharacterized protein</fullName>
    </submittedName>
</protein>
<reference evidence="1 2" key="1">
    <citation type="submission" date="2018-10" db="EMBL/GenBank/DDBJ databases">
        <authorList>
            <consortium name="NARMS: The National Antimicrobial Resistance Monitoring System"/>
        </authorList>
    </citation>
    <scope>NUCLEOTIDE SEQUENCE [LARGE SCALE GENOMIC DNA]</scope>
    <source>
        <strain evidence="1 2">CVM N17EC0060</strain>
    </source>
</reference>
<dbReference type="AlphaFoldDB" id="A0A0V9NLV6"/>
<sequence>MLCIGNIDVSFNWGIVNQRSDKRIIGRANSWWREMSGKEKGNPHQRIALSHTKLMDDYH</sequence>
<dbReference type="EMBL" id="RNLZ01000093">
    <property type="protein sequence ID" value="MGE16929.1"/>
    <property type="molecule type" value="Genomic_DNA"/>
</dbReference>
<gene>
    <name evidence="1" type="ORF">D9D43_25850</name>
</gene>
<dbReference type="Proteomes" id="UP000272336">
    <property type="component" value="Unassembled WGS sequence"/>
</dbReference>
<accession>A0A0V9NLV6</accession>
<evidence type="ECO:0000313" key="1">
    <source>
        <dbReference type="EMBL" id="MGE16929.1"/>
    </source>
</evidence>
<evidence type="ECO:0000313" key="2">
    <source>
        <dbReference type="Proteomes" id="UP000272336"/>
    </source>
</evidence>